<sequence>MSAVTDLHGRPSRFRSATASLRGAQCRPEIELTEIPVPMGPSDAVAFSATVADATAAIGRREPGELATGRFILSYDPSRKNEWGGSFRIVTYVKAQVERDLGHDQLLASVAWSWLLEALDRNGAGYTREGGTASRVLAEGFGQLADTGEDIDVELRASWTPADEDFGKHLEAWADMVCTFGGLPPVTDGVVSLTGR</sequence>
<organism evidence="1 2">
    <name type="scientific">Kocuria soli</name>
    <dbReference type="NCBI Taxonomy" id="2485125"/>
    <lineage>
        <taxon>Bacteria</taxon>
        <taxon>Bacillati</taxon>
        <taxon>Actinomycetota</taxon>
        <taxon>Actinomycetes</taxon>
        <taxon>Micrococcales</taxon>
        <taxon>Micrococcaceae</taxon>
        <taxon>Kocuria</taxon>
    </lineage>
</organism>
<evidence type="ECO:0000313" key="1">
    <source>
        <dbReference type="EMBL" id="ROZ63686.1"/>
    </source>
</evidence>
<evidence type="ECO:0000313" key="2">
    <source>
        <dbReference type="Proteomes" id="UP000270616"/>
    </source>
</evidence>
<dbReference type="OrthoDB" id="3210980at2"/>
<dbReference type="Pfam" id="PF11452">
    <property type="entry name" value="DUF3000"/>
    <property type="match status" value="1"/>
</dbReference>
<dbReference type="RefSeq" id="WP_123824684.1">
    <property type="nucleotide sequence ID" value="NZ_RKMF01000005.1"/>
</dbReference>
<dbReference type="EMBL" id="RKMF01000005">
    <property type="protein sequence ID" value="ROZ63686.1"/>
    <property type="molecule type" value="Genomic_DNA"/>
</dbReference>
<dbReference type="InterPro" id="IPR021555">
    <property type="entry name" value="DUF3000"/>
</dbReference>
<keyword evidence="2" id="KW-1185">Reference proteome</keyword>
<reference evidence="1 2" key="1">
    <citation type="submission" date="2018-10" db="EMBL/GenBank/DDBJ databases">
        <title>Kocuria sp. M5W7-7, whole genome shotgun sequence.</title>
        <authorList>
            <person name="Tuo L."/>
        </authorList>
    </citation>
    <scope>NUCLEOTIDE SEQUENCE [LARGE SCALE GENOMIC DNA]</scope>
    <source>
        <strain evidence="1 2">M5W7-7</strain>
    </source>
</reference>
<dbReference type="AlphaFoldDB" id="A0A3N3ZQZ7"/>
<gene>
    <name evidence="1" type="ORF">EDL96_04815</name>
</gene>
<proteinExistence type="predicted"/>
<accession>A0A3N3ZQZ7</accession>
<name>A0A3N3ZQZ7_9MICC</name>
<comment type="caution">
    <text evidence="1">The sequence shown here is derived from an EMBL/GenBank/DDBJ whole genome shotgun (WGS) entry which is preliminary data.</text>
</comment>
<protein>
    <submittedName>
        <fullName evidence="1">DUF3000 domain-containing protein</fullName>
    </submittedName>
</protein>
<dbReference type="Proteomes" id="UP000270616">
    <property type="component" value="Unassembled WGS sequence"/>
</dbReference>